<evidence type="ECO:0000313" key="2">
    <source>
        <dbReference type="EMBL" id="MDQ0191139.1"/>
    </source>
</evidence>
<feature type="transmembrane region" description="Helical" evidence="1">
    <location>
        <begin position="12"/>
        <end position="34"/>
    </location>
</feature>
<dbReference type="RefSeq" id="WP_274456653.1">
    <property type="nucleotide sequence ID" value="NZ_CP067097.1"/>
</dbReference>
<organism evidence="2 3">
    <name type="scientific">Alicyclobacillus cycloheptanicus</name>
    <dbReference type="NCBI Taxonomy" id="1457"/>
    <lineage>
        <taxon>Bacteria</taxon>
        <taxon>Bacillati</taxon>
        <taxon>Bacillota</taxon>
        <taxon>Bacilli</taxon>
        <taxon>Bacillales</taxon>
        <taxon>Alicyclobacillaceae</taxon>
        <taxon>Alicyclobacillus</taxon>
    </lineage>
</organism>
<feature type="transmembrane region" description="Helical" evidence="1">
    <location>
        <begin position="71"/>
        <end position="91"/>
    </location>
</feature>
<protein>
    <recommendedName>
        <fullName evidence="4">YggT family protein</fullName>
    </recommendedName>
</protein>
<accession>A0ABT9XLF5</accession>
<keyword evidence="1" id="KW-1133">Transmembrane helix</keyword>
<name>A0ABT9XLF5_9BACL</name>
<keyword evidence="1" id="KW-0812">Transmembrane</keyword>
<dbReference type="Proteomes" id="UP001232973">
    <property type="component" value="Unassembled WGS sequence"/>
</dbReference>
<sequence>MLSIIASHTAMLIALWVVLILIGLTIVVRLLLGLRSSTAVADLATAVTRPLLVDVLPMLIVSWLTTIDPTHVLILIWYYVIAVVISVRQLLELGNIVRK</sequence>
<comment type="caution">
    <text evidence="2">The sequence shown here is derived from an EMBL/GenBank/DDBJ whole genome shotgun (WGS) entry which is preliminary data.</text>
</comment>
<dbReference type="EMBL" id="JAUSTP010000032">
    <property type="protein sequence ID" value="MDQ0191139.1"/>
    <property type="molecule type" value="Genomic_DNA"/>
</dbReference>
<evidence type="ECO:0000256" key="1">
    <source>
        <dbReference type="SAM" id="Phobius"/>
    </source>
</evidence>
<reference evidence="2 3" key="1">
    <citation type="submission" date="2023-07" db="EMBL/GenBank/DDBJ databases">
        <title>Genomic Encyclopedia of Type Strains, Phase IV (KMG-IV): sequencing the most valuable type-strain genomes for metagenomic binning, comparative biology and taxonomic classification.</title>
        <authorList>
            <person name="Goeker M."/>
        </authorList>
    </citation>
    <scope>NUCLEOTIDE SEQUENCE [LARGE SCALE GENOMIC DNA]</scope>
    <source>
        <strain evidence="2 3">DSM 4006</strain>
    </source>
</reference>
<evidence type="ECO:0008006" key="4">
    <source>
        <dbReference type="Google" id="ProtNLM"/>
    </source>
</evidence>
<gene>
    <name evidence="2" type="ORF">J2S03_003007</name>
</gene>
<proteinExistence type="predicted"/>
<keyword evidence="1" id="KW-0472">Membrane</keyword>
<feature type="transmembrane region" description="Helical" evidence="1">
    <location>
        <begin position="46"/>
        <end position="65"/>
    </location>
</feature>
<evidence type="ECO:0000313" key="3">
    <source>
        <dbReference type="Proteomes" id="UP001232973"/>
    </source>
</evidence>
<keyword evidence="3" id="KW-1185">Reference proteome</keyword>